<dbReference type="AlphaFoldDB" id="A0A8J7J9Y2"/>
<comment type="caution">
    <text evidence="1">The sequence shown here is derived from an EMBL/GenBank/DDBJ whole genome shotgun (WGS) entry which is preliminary data.</text>
</comment>
<evidence type="ECO:0000313" key="2">
    <source>
        <dbReference type="Proteomes" id="UP000654482"/>
    </source>
</evidence>
<gene>
    <name evidence="1" type="ORF">IQ249_08370</name>
</gene>
<dbReference type="Proteomes" id="UP000654482">
    <property type="component" value="Unassembled WGS sequence"/>
</dbReference>
<accession>A0A8J7J9Y2</accession>
<proteinExistence type="predicted"/>
<dbReference type="RefSeq" id="WP_194029002.1">
    <property type="nucleotide sequence ID" value="NZ_JADEWZ010000010.1"/>
</dbReference>
<dbReference type="EMBL" id="JADEWZ010000010">
    <property type="protein sequence ID" value="MBE9115905.1"/>
    <property type="molecule type" value="Genomic_DNA"/>
</dbReference>
<evidence type="ECO:0000313" key="1">
    <source>
        <dbReference type="EMBL" id="MBE9115905.1"/>
    </source>
</evidence>
<name>A0A8J7J9Y2_9CYAN</name>
<reference evidence="1" key="1">
    <citation type="submission" date="2020-10" db="EMBL/GenBank/DDBJ databases">
        <authorList>
            <person name="Castelo-Branco R."/>
            <person name="Eusebio N."/>
            <person name="Adriana R."/>
            <person name="Vieira A."/>
            <person name="Brugerolle De Fraissinette N."/>
            <person name="Rezende De Castro R."/>
            <person name="Schneider M.P."/>
            <person name="Vasconcelos V."/>
            <person name="Leao P.N."/>
        </authorList>
    </citation>
    <scope>NUCLEOTIDE SEQUENCE</scope>
    <source>
        <strain evidence="1">LEGE 07157</strain>
    </source>
</reference>
<organism evidence="1 2">
    <name type="scientific">Lusitaniella coriacea LEGE 07157</name>
    <dbReference type="NCBI Taxonomy" id="945747"/>
    <lineage>
        <taxon>Bacteria</taxon>
        <taxon>Bacillati</taxon>
        <taxon>Cyanobacteriota</taxon>
        <taxon>Cyanophyceae</taxon>
        <taxon>Spirulinales</taxon>
        <taxon>Lusitaniellaceae</taxon>
        <taxon>Lusitaniella</taxon>
    </lineage>
</organism>
<protein>
    <submittedName>
        <fullName evidence="1">Uncharacterized protein</fullName>
    </submittedName>
</protein>
<keyword evidence="2" id="KW-1185">Reference proteome</keyword>
<sequence>MAYWVKINYERNIYFVDLNRIGSFSCASNGRLTFWLPESSIPIILNRQGNSEDYNKILNYINRIDAFAPSGYWFKFSYEGQEYWVDLNQISSFCYAKNKLTFWLPNSSLPIILTQNSDRESYNAIMDFAIQRTGQTPYE</sequence>